<proteinExistence type="predicted"/>
<gene>
    <name evidence="1" type="ORF">CURHAP_LOCUS21075</name>
</gene>
<name>A0A6J5UAK6_PRUAR</name>
<organism evidence="1 2">
    <name type="scientific">Prunus armeniaca</name>
    <name type="common">Apricot</name>
    <name type="synonym">Armeniaca vulgaris</name>
    <dbReference type="NCBI Taxonomy" id="36596"/>
    <lineage>
        <taxon>Eukaryota</taxon>
        <taxon>Viridiplantae</taxon>
        <taxon>Streptophyta</taxon>
        <taxon>Embryophyta</taxon>
        <taxon>Tracheophyta</taxon>
        <taxon>Spermatophyta</taxon>
        <taxon>Magnoliopsida</taxon>
        <taxon>eudicotyledons</taxon>
        <taxon>Gunneridae</taxon>
        <taxon>Pentapetalae</taxon>
        <taxon>rosids</taxon>
        <taxon>fabids</taxon>
        <taxon>Rosales</taxon>
        <taxon>Rosaceae</taxon>
        <taxon>Amygdaloideae</taxon>
        <taxon>Amygdaleae</taxon>
        <taxon>Prunus</taxon>
    </lineage>
</organism>
<accession>A0A6J5UAK6</accession>
<evidence type="ECO:0000313" key="2">
    <source>
        <dbReference type="Proteomes" id="UP000507222"/>
    </source>
</evidence>
<reference evidence="1 2" key="1">
    <citation type="submission" date="2020-05" db="EMBL/GenBank/DDBJ databases">
        <authorList>
            <person name="Campoy J."/>
            <person name="Schneeberger K."/>
            <person name="Spophaly S."/>
        </authorList>
    </citation>
    <scope>NUCLEOTIDE SEQUENCE [LARGE SCALE GENOMIC DNA]</scope>
    <source>
        <strain evidence="1">PruArmRojPasFocal</strain>
    </source>
</reference>
<evidence type="ECO:0000313" key="1">
    <source>
        <dbReference type="EMBL" id="CAB4273430.1"/>
    </source>
</evidence>
<dbReference type="Proteomes" id="UP000507222">
    <property type="component" value="Unassembled WGS sequence"/>
</dbReference>
<protein>
    <submittedName>
        <fullName evidence="1">Uncharacterized protein</fullName>
    </submittedName>
</protein>
<dbReference type="AlphaFoldDB" id="A0A6J5UAK6"/>
<sequence>MQLDHNDDTWGGFLMGLDSFILVDEEMHRMVVRHQLQANNVRSQYQLNIEAHSYDQLLQDAAIIVVDIWSPPGINLPYVPKPQGLELPHVLDPEDEAYLELLDFDALSTESIAYATSMVCNNL</sequence>
<dbReference type="EMBL" id="CAEKDK010000003">
    <property type="protein sequence ID" value="CAB4273430.1"/>
    <property type="molecule type" value="Genomic_DNA"/>
</dbReference>